<dbReference type="CDD" id="cd03817">
    <property type="entry name" value="GT4_UGDG-like"/>
    <property type="match status" value="1"/>
</dbReference>
<sequence>MKIGIFTDTYTPDSNGVVTVVRLMERELRKGGHEVRIFAPAHPEVREKREDVYRFRSVRFILYKGLRVALPYNRRAFAALKDLDIVHSHDPFSVGLVGFWASLRYGIPHVHTYHTQYVEYRKYLPYPFRPSRQVVERLSRMLCNRCDAVIAPSSHIERELRRYGVKVPVHVLPFGVDEEAYTRPPTWDVRQALGLPPSSEILLYVGRLGWEKNIEFLIRSFRRIARERSGAWLVLVGDGPHRPKLEGLVRELGLSERVVFVGYLPWERLIDPYRQATLFVFASKTETQGLVVMEAMMGGTPPVAVEAMGVADLIVSEETGLLVREDEAAFADACLSLLADEERRKEMGERARRWAAAHSARASVARLMEIYEGLRREWARRHTCAQIAGPMA</sequence>
<dbReference type="InterPro" id="IPR001296">
    <property type="entry name" value="Glyco_trans_1"/>
</dbReference>
<dbReference type="RefSeq" id="WP_162297744.1">
    <property type="nucleotide sequence ID" value="NZ_LS483254.1"/>
</dbReference>
<dbReference type="Pfam" id="PF00534">
    <property type="entry name" value="Glycos_transf_1"/>
    <property type="match status" value="1"/>
</dbReference>
<dbReference type="Gene3D" id="3.40.50.2000">
    <property type="entry name" value="Glycogen Phosphorylase B"/>
    <property type="match status" value="2"/>
</dbReference>
<accession>A0A2X3L0R1</accession>
<organism evidence="3 4">
    <name type="scientific">Candidatus Bipolaricaulis anaerobius</name>
    <dbReference type="NCBI Taxonomy" id="2026885"/>
    <lineage>
        <taxon>Bacteria</taxon>
        <taxon>Candidatus Bipolaricaulota</taxon>
        <taxon>Candidatus Bipolaricaulia</taxon>
        <taxon>Candidatus Bipolaricaulales</taxon>
        <taxon>Candidatus Bipolaricaulaceae</taxon>
        <taxon>Candidatus Bipolaricaulis</taxon>
    </lineage>
</organism>
<evidence type="ECO:0000313" key="3">
    <source>
        <dbReference type="EMBL" id="SQD92779.1"/>
    </source>
</evidence>
<dbReference type="InterPro" id="IPR028098">
    <property type="entry name" value="Glyco_trans_4-like_N"/>
</dbReference>
<dbReference type="PANTHER" id="PTHR45947">
    <property type="entry name" value="SULFOQUINOVOSYL TRANSFERASE SQD2"/>
    <property type="match status" value="1"/>
</dbReference>
<dbReference type="OrthoDB" id="9802525at2"/>
<keyword evidence="3" id="KW-0808">Transferase</keyword>
<feature type="domain" description="Glycosyl transferase family 1" evidence="1">
    <location>
        <begin position="187"/>
        <end position="354"/>
    </location>
</feature>
<dbReference type="Proteomes" id="UP000249818">
    <property type="component" value="Chromosome BARAN1"/>
</dbReference>
<dbReference type="AlphaFoldDB" id="A0A2X3L0R1"/>
<proteinExistence type="predicted"/>
<protein>
    <submittedName>
        <fullName evidence="3">Glycosyl transferase family 1</fullName>
    </submittedName>
</protein>
<dbReference type="EMBL" id="LS483254">
    <property type="protein sequence ID" value="SQD92779.1"/>
    <property type="molecule type" value="Genomic_DNA"/>
</dbReference>
<feature type="domain" description="Glycosyltransferase subfamily 4-like N-terminal" evidence="2">
    <location>
        <begin position="15"/>
        <end position="179"/>
    </location>
</feature>
<keyword evidence="4" id="KW-1185">Reference proteome</keyword>
<reference evidence="4" key="1">
    <citation type="submission" date="2018-05" db="EMBL/GenBank/DDBJ databases">
        <authorList>
            <person name="Hao L."/>
        </authorList>
    </citation>
    <scope>NUCLEOTIDE SEQUENCE [LARGE SCALE GENOMIC DNA]</scope>
</reference>
<evidence type="ECO:0000259" key="1">
    <source>
        <dbReference type="Pfam" id="PF00534"/>
    </source>
</evidence>
<dbReference type="GO" id="GO:0016757">
    <property type="term" value="F:glycosyltransferase activity"/>
    <property type="evidence" value="ECO:0007669"/>
    <property type="project" value="InterPro"/>
</dbReference>
<dbReference type="InterPro" id="IPR050194">
    <property type="entry name" value="Glycosyltransferase_grp1"/>
</dbReference>
<evidence type="ECO:0000259" key="2">
    <source>
        <dbReference type="Pfam" id="PF13439"/>
    </source>
</evidence>
<dbReference type="KEGG" id="bana:BARAN1_0755"/>
<evidence type="ECO:0000313" key="4">
    <source>
        <dbReference type="Proteomes" id="UP000249818"/>
    </source>
</evidence>
<name>A0A2X3L0R1_9BACT</name>
<dbReference type="SUPFAM" id="SSF53756">
    <property type="entry name" value="UDP-Glycosyltransferase/glycogen phosphorylase"/>
    <property type="match status" value="1"/>
</dbReference>
<gene>
    <name evidence="3" type="ORF">BARAN1_0755</name>
</gene>
<dbReference type="Pfam" id="PF13439">
    <property type="entry name" value="Glyco_transf_4"/>
    <property type="match status" value="1"/>
</dbReference>
<dbReference type="PANTHER" id="PTHR45947:SF3">
    <property type="entry name" value="SULFOQUINOVOSYL TRANSFERASE SQD2"/>
    <property type="match status" value="1"/>
</dbReference>